<feature type="transmembrane region" description="Helical" evidence="1">
    <location>
        <begin position="12"/>
        <end position="32"/>
    </location>
</feature>
<name>A0A7E4VL34_PANRE</name>
<dbReference type="AlphaFoldDB" id="A0A7E4VL34"/>
<dbReference type="Proteomes" id="UP000492821">
    <property type="component" value="Unassembled WGS sequence"/>
</dbReference>
<keyword evidence="1" id="KW-1133">Transmembrane helix</keyword>
<reference evidence="2" key="1">
    <citation type="journal article" date="2013" name="Genetics">
        <title>The draft genome and transcriptome of Panagrellus redivivus are shaped by the harsh demands of a free-living lifestyle.</title>
        <authorList>
            <person name="Srinivasan J."/>
            <person name="Dillman A.R."/>
            <person name="Macchietto M.G."/>
            <person name="Heikkinen L."/>
            <person name="Lakso M."/>
            <person name="Fracchia K.M."/>
            <person name="Antoshechkin I."/>
            <person name="Mortazavi A."/>
            <person name="Wong G."/>
            <person name="Sternberg P.W."/>
        </authorList>
    </citation>
    <scope>NUCLEOTIDE SEQUENCE [LARGE SCALE GENOMIC DNA]</scope>
    <source>
        <strain evidence="2">MT8872</strain>
    </source>
</reference>
<sequence>MLTYNPFYEGTLLFLAILSVVLNNYAFYLIMFKMPSSMRDFRHCLYMLCILDGLFAFVLGVVLNTKIAFSTSNSRSSPPDEP</sequence>
<keyword evidence="1" id="KW-0812">Transmembrane</keyword>
<protein>
    <submittedName>
        <fullName evidence="3">G_PROTEIN_RECEP_F1_2 domain-containing protein</fullName>
    </submittedName>
</protein>
<reference evidence="3" key="2">
    <citation type="submission" date="2020-10" db="UniProtKB">
        <authorList>
            <consortium name="WormBaseParasite"/>
        </authorList>
    </citation>
    <scope>IDENTIFICATION</scope>
</reference>
<evidence type="ECO:0000256" key="1">
    <source>
        <dbReference type="SAM" id="Phobius"/>
    </source>
</evidence>
<keyword evidence="1" id="KW-0472">Membrane</keyword>
<dbReference type="WBParaSite" id="Pan_g22170.t1">
    <property type="protein sequence ID" value="Pan_g22170.t1"/>
    <property type="gene ID" value="Pan_g22170"/>
</dbReference>
<feature type="transmembrane region" description="Helical" evidence="1">
    <location>
        <begin position="44"/>
        <end position="63"/>
    </location>
</feature>
<accession>A0A7E4VL34</accession>
<evidence type="ECO:0000313" key="2">
    <source>
        <dbReference type="Proteomes" id="UP000492821"/>
    </source>
</evidence>
<evidence type="ECO:0000313" key="3">
    <source>
        <dbReference type="WBParaSite" id="Pan_g22170.t1"/>
    </source>
</evidence>
<proteinExistence type="predicted"/>
<organism evidence="2 3">
    <name type="scientific">Panagrellus redivivus</name>
    <name type="common">Microworm</name>
    <dbReference type="NCBI Taxonomy" id="6233"/>
    <lineage>
        <taxon>Eukaryota</taxon>
        <taxon>Metazoa</taxon>
        <taxon>Ecdysozoa</taxon>
        <taxon>Nematoda</taxon>
        <taxon>Chromadorea</taxon>
        <taxon>Rhabditida</taxon>
        <taxon>Tylenchina</taxon>
        <taxon>Panagrolaimomorpha</taxon>
        <taxon>Panagrolaimoidea</taxon>
        <taxon>Panagrolaimidae</taxon>
        <taxon>Panagrellus</taxon>
    </lineage>
</organism>
<keyword evidence="2" id="KW-1185">Reference proteome</keyword>